<dbReference type="Proteomes" id="UP000694382">
    <property type="component" value="Chromosome 28"/>
</dbReference>
<evidence type="ECO:0000256" key="6">
    <source>
        <dbReference type="ARBA" id="ARBA00023136"/>
    </source>
</evidence>
<dbReference type="InterPro" id="IPR036458">
    <property type="entry name" value="Na:dicarbo_symporter_sf"/>
</dbReference>
<dbReference type="SUPFAM" id="SSF118215">
    <property type="entry name" value="Proton glutamate symport protein"/>
    <property type="match status" value="1"/>
</dbReference>
<evidence type="ECO:0000256" key="5">
    <source>
        <dbReference type="ARBA" id="ARBA00022989"/>
    </source>
</evidence>
<dbReference type="Pfam" id="PF00375">
    <property type="entry name" value="SDF"/>
    <property type="match status" value="1"/>
</dbReference>
<dbReference type="InterPro" id="IPR018107">
    <property type="entry name" value="Na-dicarboxylate_symporter_CS"/>
</dbReference>
<evidence type="ECO:0000313" key="10">
    <source>
        <dbReference type="Proteomes" id="UP000694382"/>
    </source>
</evidence>
<name>A0A8C3NGP2_GEOPR</name>
<sequence length="485" mass="52879">MVLGGDQPLHAPPLFIARFALWPVFPIPEPTPSKGQQRNGLMESLKEGLPPEIICLTHALLYVQEKQYFSFPGELLMRMLKMLILPLITSSLMSGLATMDSKACGKMGVITITYYLWTTFMAVTVGIILVVSIHPGAAAQKDNYSVGKVVLSSADALLDLIRCLMPAHTDLPPLLLFQYRTVLVPVVKSPGFPKIPGKPVNFIYFAPDDKNPEIHRPVFLELTPSPEMTYRTLAGTSNEMNVLGIVIFSATIGLLLGKMGERGAPLVNVCQCLNEAVMKIVSMAVWYFPFGIVFLIAGKILEMEDPSVIGQKLGLYVITVVSGLAVHGIILLPLLFVLITKKNPFAFIQGILQALLIALATSSRVFLASLLLLHVIPIKPRGLCLPSPMPTAATVASATLNTWSHPEPWSPSLSPSGFSSLCSNTLLRVPAPWSVGWGHCSAPTALPKCSPPLPESVAIPWTSFLWFPFFNLFLLHSSSQFLWDS</sequence>
<evidence type="ECO:0000256" key="8">
    <source>
        <dbReference type="RuleBase" id="RU361216"/>
    </source>
</evidence>
<dbReference type="PROSITE" id="PS00713">
    <property type="entry name" value="NA_DICARBOXYL_SYMP_1"/>
    <property type="match status" value="1"/>
</dbReference>
<dbReference type="Gene3D" id="1.10.3860.10">
    <property type="entry name" value="Sodium:dicarboxylate symporter"/>
    <property type="match status" value="1"/>
</dbReference>
<feature type="transmembrane region" description="Helical" evidence="8">
    <location>
        <begin position="351"/>
        <end position="373"/>
    </location>
</feature>
<protein>
    <recommendedName>
        <fullName evidence="8">Amino acid transporter</fullName>
    </recommendedName>
</protein>
<accession>A0A8C3NGP2</accession>
<comment type="subcellular location">
    <subcellularLocation>
        <location evidence="1 8">Membrane</location>
        <topology evidence="1 8">Multi-pass membrane protein</topology>
    </subcellularLocation>
</comment>
<dbReference type="InterPro" id="IPR050746">
    <property type="entry name" value="DAACS"/>
</dbReference>
<keyword evidence="5 8" id="KW-1133">Transmembrane helix</keyword>
<feature type="transmembrane region" description="Helical" evidence="8">
    <location>
        <begin position="240"/>
        <end position="260"/>
    </location>
</feature>
<evidence type="ECO:0000313" key="9">
    <source>
        <dbReference type="Ensembl" id="ENSCPVP00000020922.1"/>
    </source>
</evidence>
<dbReference type="GO" id="GO:0015501">
    <property type="term" value="F:glutamate:sodium symporter activity"/>
    <property type="evidence" value="ECO:0007669"/>
    <property type="project" value="TreeGrafter"/>
</dbReference>
<dbReference type="PANTHER" id="PTHR11958">
    <property type="entry name" value="SODIUM/DICARBOXYLATE SYMPORTER-RELATED"/>
    <property type="match status" value="1"/>
</dbReference>
<dbReference type="AlphaFoldDB" id="A0A8C3NGP2"/>
<organism evidence="9 10">
    <name type="scientific">Geospiza parvula</name>
    <name type="common">Small tree-finch</name>
    <name type="synonym">Camarhynchus parvulus</name>
    <dbReference type="NCBI Taxonomy" id="87175"/>
    <lineage>
        <taxon>Eukaryota</taxon>
        <taxon>Metazoa</taxon>
        <taxon>Chordata</taxon>
        <taxon>Craniata</taxon>
        <taxon>Vertebrata</taxon>
        <taxon>Euteleostomi</taxon>
        <taxon>Archelosauria</taxon>
        <taxon>Archosauria</taxon>
        <taxon>Dinosauria</taxon>
        <taxon>Saurischia</taxon>
        <taxon>Theropoda</taxon>
        <taxon>Coelurosauria</taxon>
        <taxon>Aves</taxon>
        <taxon>Neognathae</taxon>
        <taxon>Neoaves</taxon>
        <taxon>Telluraves</taxon>
        <taxon>Australaves</taxon>
        <taxon>Passeriformes</taxon>
        <taxon>Thraupidae</taxon>
        <taxon>Camarhynchus</taxon>
    </lineage>
</organism>
<feature type="transmembrane region" description="Helical" evidence="8">
    <location>
        <begin position="280"/>
        <end position="301"/>
    </location>
</feature>
<dbReference type="GO" id="GO:0005313">
    <property type="term" value="F:L-glutamate transmembrane transporter activity"/>
    <property type="evidence" value="ECO:0007669"/>
    <property type="project" value="TreeGrafter"/>
</dbReference>
<evidence type="ECO:0000256" key="4">
    <source>
        <dbReference type="ARBA" id="ARBA00022847"/>
    </source>
</evidence>
<feature type="transmembrane region" description="Helical" evidence="8">
    <location>
        <begin position="313"/>
        <end position="339"/>
    </location>
</feature>
<dbReference type="InterPro" id="IPR001991">
    <property type="entry name" value="Na-dicarboxylate_symporter"/>
</dbReference>
<proteinExistence type="inferred from homology"/>
<dbReference type="Ensembl" id="ENSCPVT00000021859.2">
    <property type="protein sequence ID" value="ENSCPVP00000020922.1"/>
    <property type="gene ID" value="ENSCPVG00000015133.2"/>
</dbReference>
<feature type="transmembrane region" description="Helical" evidence="8">
    <location>
        <begin position="75"/>
        <end position="94"/>
    </location>
</feature>
<evidence type="ECO:0000256" key="2">
    <source>
        <dbReference type="ARBA" id="ARBA00022448"/>
    </source>
</evidence>
<dbReference type="PRINTS" id="PR00173">
    <property type="entry name" value="EDTRNSPORT"/>
</dbReference>
<reference evidence="9" key="2">
    <citation type="submission" date="2025-08" db="UniProtKB">
        <authorList>
            <consortium name="Ensembl"/>
        </authorList>
    </citation>
    <scope>IDENTIFICATION</scope>
</reference>
<dbReference type="PANTHER" id="PTHR11958:SF102">
    <property type="entry name" value="AMINO ACID TRANSPORTER"/>
    <property type="match status" value="1"/>
</dbReference>
<keyword evidence="6 8" id="KW-0472">Membrane</keyword>
<keyword evidence="10" id="KW-1185">Reference proteome</keyword>
<reference evidence="9" key="3">
    <citation type="submission" date="2025-09" db="UniProtKB">
        <authorList>
            <consortium name="Ensembl"/>
        </authorList>
    </citation>
    <scope>IDENTIFICATION</scope>
</reference>
<evidence type="ECO:0000256" key="3">
    <source>
        <dbReference type="ARBA" id="ARBA00022692"/>
    </source>
</evidence>
<keyword evidence="7" id="KW-0325">Glycoprotein</keyword>
<feature type="transmembrane region" description="Helical" evidence="8">
    <location>
        <begin position="114"/>
        <end position="133"/>
    </location>
</feature>
<dbReference type="GO" id="GO:0005886">
    <property type="term" value="C:plasma membrane"/>
    <property type="evidence" value="ECO:0007669"/>
    <property type="project" value="TreeGrafter"/>
</dbReference>
<keyword evidence="4 8" id="KW-0769">Symport</keyword>
<keyword evidence="2 8" id="KW-0813">Transport</keyword>
<reference evidence="9" key="1">
    <citation type="submission" date="2020-02" db="EMBL/GenBank/DDBJ databases">
        <authorList>
            <person name="Enbody D E."/>
            <person name="Pettersson E M."/>
        </authorList>
    </citation>
    <scope>NUCLEOTIDE SEQUENCE [LARGE SCALE GENOMIC DNA]</scope>
</reference>
<keyword evidence="3 8" id="KW-0812">Transmembrane</keyword>
<dbReference type="GO" id="GO:0015175">
    <property type="term" value="F:neutral L-amino acid transmembrane transporter activity"/>
    <property type="evidence" value="ECO:0007669"/>
    <property type="project" value="TreeGrafter"/>
</dbReference>
<comment type="similarity">
    <text evidence="8">Belongs to the dicarboxylate/amino acid:cation symporter (DAACS) (TC 2.A.23) family.</text>
</comment>
<evidence type="ECO:0000256" key="7">
    <source>
        <dbReference type="ARBA" id="ARBA00023180"/>
    </source>
</evidence>
<evidence type="ECO:0000256" key="1">
    <source>
        <dbReference type="ARBA" id="ARBA00004141"/>
    </source>
</evidence>